<proteinExistence type="predicted"/>
<dbReference type="Pfam" id="PF00005">
    <property type="entry name" value="ABC_tran"/>
    <property type="match status" value="1"/>
</dbReference>
<evidence type="ECO:0000259" key="1">
    <source>
        <dbReference type="Pfam" id="PF00005"/>
    </source>
</evidence>
<dbReference type="SUPFAM" id="SSF52540">
    <property type="entry name" value="P-loop containing nucleoside triphosphate hydrolases"/>
    <property type="match status" value="1"/>
</dbReference>
<feature type="domain" description="ABC transporter" evidence="1">
    <location>
        <begin position="24"/>
        <end position="73"/>
    </location>
</feature>
<dbReference type="InterPro" id="IPR003439">
    <property type="entry name" value="ABC_transporter-like_ATP-bd"/>
</dbReference>
<dbReference type="GO" id="GO:0055052">
    <property type="term" value="C:ATP-binding cassette (ABC) transporter complex, substrate-binding subunit-containing"/>
    <property type="evidence" value="ECO:0007669"/>
    <property type="project" value="TreeGrafter"/>
</dbReference>
<dbReference type="PANTHER" id="PTHR43875:SF1">
    <property type="entry name" value="OSMOPROTECTIVE COMPOUNDS UPTAKE ATP-BINDING PROTEIN GGTA"/>
    <property type="match status" value="1"/>
</dbReference>
<organism evidence="2 3">
    <name type="scientific">Candidatus Amphirhobacter heronislandensis</name>
    <dbReference type="NCBI Taxonomy" id="1732024"/>
    <lineage>
        <taxon>Bacteria</taxon>
        <taxon>Pseudomonadati</taxon>
        <taxon>Pseudomonadota</taxon>
        <taxon>Gammaproteobacteria</taxon>
        <taxon>Candidatus Tethybacterales</taxon>
        <taxon>Candidatus Tethybacteraceae</taxon>
        <taxon>Candidatus Amphirhobacter</taxon>
    </lineage>
</organism>
<dbReference type="PANTHER" id="PTHR43875">
    <property type="entry name" value="MALTODEXTRIN IMPORT ATP-BINDING PROTEIN MSMX"/>
    <property type="match status" value="1"/>
</dbReference>
<accession>A0A930UHT8</accession>
<name>A0A930UHT8_9GAMM</name>
<keyword evidence="2" id="KW-0547">Nucleotide-binding</keyword>
<dbReference type="InterPro" id="IPR027417">
    <property type="entry name" value="P-loop_NTPase"/>
</dbReference>
<feature type="non-terminal residue" evidence="2">
    <location>
        <position position="81"/>
    </location>
</feature>
<dbReference type="Gene3D" id="3.40.50.300">
    <property type="entry name" value="P-loop containing nucleotide triphosphate hydrolases"/>
    <property type="match status" value="1"/>
</dbReference>
<dbReference type="InterPro" id="IPR047641">
    <property type="entry name" value="ABC_transpr_MalK/UgpC-like"/>
</dbReference>
<keyword evidence="2" id="KW-0067">ATP-binding</keyword>
<protein>
    <submittedName>
        <fullName evidence="2">ABC transporter ATP-binding protein</fullName>
    </submittedName>
</protein>
<gene>
    <name evidence="2" type="ORF">ISN26_04705</name>
</gene>
<dbReference type="GO" id="GO:0005524">
    <property type="term" value="F:ATP binding"/>
    <property type="evidence" value="ECO:0007669"/>
    <property type="project" value="UniProtKB-KW"/>
</dbReference>
<evidence type="ECO:0000313" key="3">
    <source>
        <dbReference type="Proteomes" id="UP000604381"/>
    </source>
</evidence>
<dbReference type="Proteomes" id="UP000604381">
    <property type="component" value="Unassembled WGS sequence"/>
</dbReference>
<reference evidence="2" key="1">
    <citation type="submission" date="2020-10" db="EMBL/GenBank/DDBJ databases">
        <title>An improved Amphimedon queenslandica hologenome assembly reveals how three proteobacterial symbionts can extend the metabolic phenotypic of their marine sponge host.</title>
        <authorList>
            <person name="Degnan B."/>
            <person name="Degnan S."/>
            <person name="Xiang X."/>
        </authorList>
    </citation>
    <scope>NUCLEOTIDE SEQUENCE</scope>
    <source>
        <strain evidence="2">AqS2</strain>
    </source>
</reference>
<dbReference type="GO" id="GO:0016887">
    <property type="term" value="F:ATP hydrolysis activity"/>
    <property type="evidence" value="ECO:0007669"/>
    <property type="project" value="InterPro"/>
</dbReference>
<dbReference type="EMBL" id="JADHEI010000033">
    <property type="protein sequence ID" value="MBF2735366.1"/>
    <property type="molecule type" value="Genomic_DNA"/>
</dbReference>
<comment type="caution">
    <text evidence="2">The sequence shown here is derived from an EMBL/GenBank/DDBJ whole genome shotgun (WGS) entry which is preliminary data.</text>
</comment>
<dbReference type="AlphaFoldDB" id="A0A930UHT8"/>
<sequence length="81" mass="8548">MAELQLRGVAKTYAGRGGEVRAVADLDLDVADGEFLALLGPSGCGKSSTLRMIVGLEEISAGEIAFDGRRVNELSPQERNV</sequence>
<evidence type="ECO:0000313" key="2">
    <source>
        <dbReference type="EMBL" id="MBF2735366.1"/>
    </source>
</evidence>
<keyword evidence="3" id="KW-1185">Reference proteome</keyword>